<feature type="domain" description="PWWP" evidence="2">
    <location>
        <begin position="155"/>
        <end position="238"/>
    </location>
</feature>
<feature type="compositionally biased region" description="Acidic residues" evidence="1">
    <location>
        <begin position="313"/>
        <end position="334"/>
    </location>
</feature>
<feature type="region of interest" description="Disordered" evidence="1">
    <location>
        <begin position="287"/>
        <end position="428"/>
    </location>
</feature>
<name>A0A9P7YT00_9HELO</name>
<proteinExistence type="predicted"/>
<evidence type="ECO:0000256" key="1">
    <source>
        <dbReference type="SAM" id="MobiDB-lite"/>
    </source>
</evidence>
<dbReference type="EMBL" id="MU251368">
    <property type="protein sequence ID" value="KAG9238533.1"/>
    <property type="molecule type" value="Genomic_DNA"/>
</dbReference>
<dbReference type="AlphaFoldDB" id="A0A9P7YT00"/>
<dbReference type="Gene3D" id="2.30.30.140">
    <property type="match status" value="1"/>
</dbReference>
<evidence type="ECO:0000313" key="4">
    <source>
        <dbReference type="Proteomes" id="UP000824998"/>
    </source>
</evidence>
<organism evidence="3 4">
    <name type="scientific">Amylocarpus encephaloides</name>
    <dbReference type="NCBI Taxonomy" id="45428"/>
    <lineage>
        <taxon>Eukaryota</taxon>
        <taxon>Fungi</taxon>
        <taxon>Dikarya</taxon>
        <taxon>Ascomycota</taxon>
        <taxon>Pezizomycotina</taxon>
        <taxon>Leotiomycetes</taxon>
        <taxon>Helotiales</taxon>
        <taxon>Helotiales incertae sedis</taxon>
        <taxon>Amylocarpus</taxon>
    </lineage>
</organism>
<feature type="compositionally biased region" description="Basic and acidic residues" evidence="1">
    <location>
        <begin position="415"/>
        <end position="428"/>
    </location>
</feature>
<evidence type="ECO:0000313" key="3">
    <source>
        <dbReference type="EMBL" id="KAG9238533.1"/>
    </source>
</evidence>
<feature type="region of interest" description="Disordered" evidence="1">
    <location>
        <begin position="1"/>
        <end position="147"/>
    </location>
</feature>
<protein>
    <recommendedName>
        <fullName evidence="2">PWWP domain-containing protein</fullName>
    </recommendedName>
</protein>
<feature type="compositionally biased region" description="Basic and acidic residues" evidence="1">
    <location>
        <begin position="577"/>
        <end position="586"/>
    </location>
</feature>
<sequence length="609" mass="66643">MAEEATTRASPPPEVSEPASVHTKSEESQIGTSDANGTKGSGATTEPSKEVAPEDAAPEEASKDEITNGEQNTTGKGVTEVKSDVKEEDIEEKDNSKAEDVAPVAGDSAEPTVATPASMSKGKGRRKSGGVPEHKTKKLKKQPSQAKIHHIDAQPGDHFFIRFKGYPLWPGIVADESMLPPALIKSRPNTAARADGTWKEGFEDGGPKTFDRQFPVMYLHTNEFSWVPNADLVEIKPDDLDTAPKGKSRQHLIHAYRLALEDHDLQYYKDLIRNHFEVKAEEQAAKEAAKAERAEKSAKPKKPRVSNAKVVEDDVDEDVEMADVATEQESEEPEAPVNSKPKTKKRKIPDEESETPQRTESVKKARPTIKLNTPKTTNGTATPKSKKDQSAAKSSKPKVKKGSKKNEIEETPEAAPKKPELSAEEKRSMKQKNILFLRHKLQKGLLTRDQEPKEDEMNQMSMFMATLEEQNDLEVSIIRATKINKVLKAILKLSSIPKEEEFHFKPRSQTLLDKWNKLLASDVGTIAAATNGVGSDEKPTTEEANALPSEPTNGVKKSPKPKIEEKGSADGSPAANSKEEIVDTKLEPLAAEKSAMDALPESAKAESTA</sequence>
<reference evidence="3" key="1">
    <citation type="journal article" date="2021" name="IMA Fungus">
        <title>Genomic characterization of three marine fungi, including Emericellopsis atlantica sp. nov. with signatures of a generalist lifestyle and marine biomass degradation.</title>
        <authorList>
            <person name="Hagestad O.C."/>
            <person name="Hou L."/>
            <person name="Andersen J.H."/>
            <person name="Hansen E.H."/>
            <person name="Altermark B."/>
            <person name="Li C."/>
            <person name="Kuhnert E."/>
            <person name="Cox R.J."/>
            <person name="Crous P.W."/>
            <person name="Spatafora J.W."/>
            <person name="Lail K."/>
            <person name="Amirebrahimi M."/>
            <person name="Lipzen A."/>
            <person name="Pangilinan J."/>
            <person name="Andreopoulos W."/>
            <person name="Hayes R.D."/>
            <person name="Ng V."/>
            <person name="Grigoriev I.V."/>
            <person name="Jackson S.A."/>
            <person name="Sutton T.D.S."/>
            <person name="Dobson A.D.W."/>
            <person name="Rama T."/>
        </authorList>
    </citation>
    <scope>NUCLEOTIDE SEQUENCE</scope>
    <source>
        <strain evidence="3">TRa018bII</strain>
    </source>
</reference>
<dbReference type="InterPro" id="IPR000313">
    <property type="entry name" value="PWWP_dom"/>
</dbReference>
<feature type="compositionally biased region" description="Basic and acidic residues" evidence="1">
    <location>
        <begin position="287"/>
        <end position="298"/>
    </location>
</feature>
<dbReference type="PROSITE" id="PS50812">
    <property type="entry name" value="PWWP"/>
    <property type="match status" value="1"/>
</dbReference>
<dbReference type="Proteomes" id="UP000824998">
    <property type="component" value="Unassembled WGS sequence"/>
</dbReference>
<accession>A0A9P7YT00</accession>
<dbReference type="SUPFAM" id="SSF63748">
    <property type="entry name" value="Tudor/PWWP/MBT"/>
    <property type="match status" value="1"/>
</dbReference>
<gene>
    <name evidence="3" type="ORF">BJ875DRAFT_480201</name>
</gene>
<feature type="compositionally biased region" description="Polar residues" evidence="1">
    <location>
        <begin position="28"/>
        <end position="46"/>
    </location>
</feature>
<feature type="compositionally biased region" description="Polar residues" evidence="1">
    <location>
        <begin position="370"/>
        <end position="382"/>
    </location>
</feature>
<dbReference type="Pfam" id="PF00855">
    <property type="entry name" value="PWWP"/>
    <property type="match status" value="1"/>
</dbReference>
<evidence type="ECO:0000259" key="2">
    <source>
        <dbReference type="PROSITE" id="PS50812"/>
    </source>
</evidence>
<dbReference type="SMART" id="SM00293">
    <property type="entry name" value="PWWP"/>
    <property type="match status" value="1"/>
</dbReference>
<dbReference type="OrthoDB" id="62853at2759"/>
<comment type="caution">
    <text evidence="3">The sequence shown here is derived from an EMBL/GenBank/DDBJ whole genome shotgun (WGS) entry which is preliminary data.</text>
</comment>
<feature type="region of interest" description="Disordered" evidence="1">
    <location>
        <begin position="528"/>
        <end position="609"/>
    </location>
</feature>
<keyword evidence="4" id="KW-1185">Reference proteome</keyword>